<comment type="similarity">
    <text evidence="2 10">Belongs to the somatotropin/prolactin family.</text>
</comment>
<evidence type="ECO:0000256" key="1">
    <source>
        <dbReference type="ARBA" id="ARBA00004613"/>
    </source>
</evidence>
<dbReference type="GO" id="GO:0005148">
    <property type="term" value="F:prolactin receptor binding"/>
    <property type="evidence" value="ECO:0007669"/>
    <property type="project" value="TreeGrafter"/>
</dbReference>
<dbReference type="InterPro" id="IPR009079">
    <property type="entry name" value="4_helix_cytokine-like_core"/>
</dbReference>
<dbReference type="GO" id="GO:0008284">
    <property type="term" value="P:positive regulation of cell population proliferation"/>
    <property type="evidence" value="ECO:0007669"/>
    <property type="project" value="TreeGrafter"/>
</dbReference>
<dbReference type="Pfam" id="PF00103">
    <property type="entry name" value="Hormone_1"/>
    <property type="match status" value="1"/>
</dbReference>
<keyword evidence="4 10" id="KW-0372">Hormone</keyword>
<keyword evidence="12" id="KW-1185">Reference proteome</keyword>
<dbReference type="GO" id="GO:0007565">
    <property type="term" value="P:female pregnancy"/>
    <property type="evidence" value="ECO:0007669"/>
    <property type="project" value="TreeGrafter"/>
</dbReference>
<organism evidence="11 12">
    <name type="scientific">Fukomys damarensis</name>
    <name type="common">Damaraland mole rat</name>
    <name type="synonym">Cryptomys damarensis</name>
    <dbReference type="NCBI Taxonomy" id="885580"/>
    <lineage>
        <taxon>Eukaryota</taxon>
        <taxon>Metazoa</taxon>
        <taxon>Chordata</taxon>
        <taxon>Craniata</taxon>
        <taxon>Vertebrata</taxon>
        <taxon>Euteleostomi</taxon>
        <taxon>Mammalia</taxon>
        <taxon>Eutheria</taxon>
        <taxon>Euarchontoglires</taxon>
        <taxon>Glires</taxon>
        <taxon>Rodentia</taxon>
        <taxon>Hystricomorpha</taxon>
        <taxon>Bathyergidae</taxon>
        <taxon>Fukomys</taxon>
    </lineage>
</organism>
<dbReference type="Gene3D" id="1.20.1250.10">
    <property type="match status" value="1"/>
</dbReference>
<comment type="function">
    <text evidence="6">Prolactin acts primarily on the mammary gland by promoting lactation.</text>
</comment>
<evidence type="ECO:0000256" key="6">
    <source>
        <dbReference type="ARBA" id="ARBA00037239"/>
    </source>
</evidence>
<keyword evidence="5" id="KW-1015">Disulfide bond</keyword>
<evidence type="ECO:0000313" key="12">
    <source>
        <dbReference type="Proteomes" id="UP000028990"/>
    </source>
</evidence>
<dbReference type="EMBL" id="KN123523">
    <property type="protein sequence ID" value="KFO24708.1"/>
    <property type="molecule type" value="Genomic_DNA"/>
</dbReference>
<dbReference type="PANTHER" id="PTHR11417">
    <property type="entry name" value="SOMATOTROPIN,PROLACTIN"/>
    <property type="match status" value="1"/>
</dbReference>
<dbReference type="GO" id="GO:1903489">
    <property type="term" value="P:positive regulation of lactation"/>
    <property type="evidence" value="ECO:0007669"/>
    <property type="project" value="TreeGrafter"/>
</dbReference>
<evidence type="ECO:0000256" key="9">
    <source>
        <dbReference type="ARBA" id="ARBA00043262"/>
    </source>
</evidence>
<dbReference type="GO" id="GO:0007595">
    <property type="term" value="P:lactation"/>
    <property type="evidence" value="ECO:0007669"/>
    <property type="project" value="UniProtKB-KW"/>
</dbReference>
<dbReference type="Proteomes" id="UP000028990">
    <property type="component" value="Unassembled WGS sequence"/>
</dbReference>
<evidence type="ECO:0000256" key="3">
    <source>
        <dbReference type="ARBA" id="ARBA00022525"/>
    </source>
</evidence>
<proteinExistence type="inferred from homology"/>
<keyword evidence="3" id="KW-0964">Secreted</keyword>
<evidence type="ECO:0000256" key="7">
    <source>
        <dbReference type="ARBA" id="ARBA00038619"/>
    </source>
</evidence>
<sequence>MEMSQGSASFAGFGRGTARPAAAKALRTVMSGSGKGSLLLLLLLSGLLLWKNVASQTNCPEDSSCWVCRQCLLEKAFKQLQYLSNSSLELFLHFYSPKPIIIVRNTSKSHKDSISTPAEKNQLLQKQPQDIIKLIIRMLQSWNKPLLDYQIEVRHRIGVFDVLKSKLRDAVTKSNQLQGTLQKLASQFVPAATDTVDSAAWTELASLQSTTANICLTELRQMIQCLNTDLHKISKYLMFLKCQVIYGDSC</sequence>
<evidence type="ECO:0000256" key="2">
    <source>
        <dbReference type="ARBA" id="ARBA00008474"/>
    </source>
</evidence>
<dbReference type="AlphaFoldDB" id="A0A091D2I7"/>
<reference evidence="11 12" key="1">
    <citation type="submission" date="2013-11" db="EMBL/GenBank/DDBJ databases">
        <title>The Damaraland mole rat (Fukomys damarensis) genome and evolution of African mole rats.</title>
        <authorList>
            <person name="Gladyshev V.N."/>
            <person name="Fang X."/>
        </authorList>
    </citation>
    <scope>NUCLEOTIDE SEQUENCE [LARGE SCALE GENOMIC DNA]</scope>
    <source>
        <tissue evidence="11">Liver</tissue>
    </source>
</reference>
<evidence type="ECO:0000256" key="8">
    <source>
        <dbReference type="ARBA" id="ARBA00041065"/>
    </source>
</evidence>
<gene>
    <name evidence="11" type="ORF">H920_13926</name>
</gene>
<evidence type="ECO:0000256" key="5">
    <source>
        <dbReference type="ARBA" id="ARBA00023157"/>
    </source>
</evidence>
<dbReference type="InterPro" id="IPR001400">
    <property type="entry name" value="Somatotropin/Prolactin"/>
</dbReference>
<dbReference type="GO" id="GO:0046427">
    <property type="term" value="P:positive regulation of receptor signaling pathway via JAK-STAT"/>
    <property type="evidence" value="ECO:0007669"/>
    <property type="project" value="TreeGrafter"/>
</dbReference>
<dbReference type="GO" id="GO:0005179">
    <property type="term" value="F:hormone activity"/>
    <property type="evidence" value="ECO:0007669"/>
    <property type="project" value="UniProtKB-KW"/>
</dbReference>
<comment type="subcellular location">
    <subcellularLocation>
        <location evidence="1 10">Secreted</location>
    </subcellularLocation>
</comment>
<dbReference type="PANTHER" id="PTHR11417:SF5">
    <property type="entry name" value="PROLACTIN"/>
    <property type="match status" value="1"/>
</dbReference>
<dbReference type="InterPro" id="IPR018116">
    <property type="entry name" value="Somatotropin_CS"/>
</dbReference>
<comment type="subunit">
    <text evidence="7">Interacts with PRLR.</text>
</comment>
<name>A0A091D2I7_FUKDA</name>
<dbReference type="SUPFAM" id="SSF47266">
    <property type="entry name" value="4-helical cytokines"/>
    <property type="match status" value="1"/>
</dbReference>
<dbReference type="PRINTS" id="PR00836">
    <property type="entry name" value="SOMATOTROPIN"/>
</dbReference>
<evidence type="ECO:0000256" key="4">
    <source>
        <dbReference type="ARBA" id="ARBA00022702"/>
    </source>
</evidence>
<protein>
    <recommendedName>
        <fullName evidence="8">Prolactin</fullName>
    </recommendedName>
</protein>
<dbReference type="PROSITE" id="PS00338">
    <property type="entry name" value="SOMATOTROPIN_2"/>
    <property type="match status" value="1"/>
</dbReference>
<dbReference type="GO" id="GO:0031667">
    <property type="term" value="P:response to nutrient levels"/>
    <property type="evidence" value="ECO:0007669"/>
    <property type="project" value="TreeGrafter"/>
</dbReference>
<evidence type="ECO:0000313" key="11">
    <source>
        <dbReference type="EMBL" id="KFO24708.1"/>
    </source>
</evidence>
<keyword evidence="9" id="KW-0421">Lactation</keyword>
<accession>A0A091D2I7</accession>
<dbReference type="GO" id="GO:0005615">
    <property type="term" value="C:extracellular space"/>
    <property type="evidence" value="ECO:0007669"/>
    <property type="project" value="TreeGrafter"/>
</dbReference>
<evidence type="ECO:0000256" key="10">
    <source>
        <dbReference type="RuleBase" id="RU003618"/>
    </source>
</evidence>